<accession>A0AAD5BUE0</accession>
<organism evidence="1 2">
    <name type="scientific">Ambrosia artemisiifolia</name>
    <name type="common">Common ragweed</name>
    <dbReference type="NCBI Taxonomy" id="4212"/>
    <lineage>
        <taxon>Eukaryota</taxon>
        <taxon>Viridiplantae</taxon>
        <taxon>Streptophyta</taxon>
        <taxon>Embryophyta</taxon>
        <taxon>Tracheophyta</taxon>
        <taxon>Spermatophyta</taxon>
        <taxon>Magnoliopsida</taxon>
        <taxon>eudicotyledons</taxon>
        <taxon>Gunneridae</taxon>
        <taxon>Pentapetalae</taxon>
        <taxon>asterids</taxon>
        <taxon>campanulids</taxon>
        <taxon>Asterales</taxon>
        <taxon>Asteraceae</taxon>
        <taxon>Asteroideae</taxon>
        <taxon>Heliantheae alliance</taxon>
        <taxon>Heliantheae</taxon>
        <taxon>Ambrosia</taxon>
    </lineage>
</organism>
<dbReference type="AlphaFoldDB" id="A0AAD5BUE0"/>
<gene>
    <name evidence="1" type="ORF">M8C21_007748</name>
</gene>
<proteinExistence type="predicted"/>
<evidence type="ECO:0000313" key="2">
    <source>
        <dbReference type="Proteomes" id="UP001206925"/>
    </source>
</evidence>
<name>A0AAD5BUE0_AMBAR</name>
<protein>
    <submittedName>
        <fullName evidence="1">Uncharacterized protein</fullName>
    </submittedName>
</protein>
<dbReference type="EMBL" id="JAMZMK010010901">
    <property type="protein sequence ID" value="KAI7729858.1"/>
    <property type="molecule type" value="Genomic_DNA"/>
</dbReference>
<keyword evidence="2" id="KW-1185">Reference proteome</keyword>
<reference evidence="1" key="1">
    <citation type="submission" date="2022-06" db="EMBL/GenBank/DDBJ databases">
        <title>Uncovering the hologenomic basis of an extraordinary plant invasion.</title>
        <authorList>
            <person name="Bieker V.C."/>
            <person name="Martin M.D."/>
            <person name="Gilbert T."/>
            <person name="Hodgins K."/>
            <person name="Battlay P."/>
            <person name="Petersen B."/>
            <person name="Wilson J."/>
        </authorList>
    </citation>
    <scope>NUCLEOTIDE SEQUENCE</scope>
    <source>
        <strain evidence="1">AA19_3_7</strain>
        <tissue evidence="1">Leaf</tissue>
    </source>
</reference>
<comment type="caution">
    <text evidence="1">The sequence shown here is derived from an EMBL/GenBank/DDBJ whole genome shotgun (WGS) entry which is preliminary data.</text>
</comment>
<dbReference type="Proteomes" id="UP001206925">
    <property type="component" value="Unassembled WGS sequence"/>
</dbReference>
<sequence>MEPDRELIWTSPLPASQDKNGIQGCSITRLRVTRAEHGGYGCSASSFSKGVKRGVGRLSTSDASCFEVVPISAAVADVVRAPPRVFLFVKQEWATIRSSNSIALFCTKKSQNAVQDGDRDRIFVQNLGQDNASA</sequence>
<evidence type="ECO:0000313" key="1">
    <source>
        <dbReference type="EMBL" id="KAI7729858.1"/>
    </source>
</evidence>